<dbReference type="InterPro" id="IPR000587">
    <property type="entry name" value="Creatinase_N"/>
</dbReference>
<dbReference type="Gene3D" id="3.90.230.10">
    <property type="entry name" value="Creatinase/methionine aminopeptidase superfamily"/>
    <property type="match status" value="1"/>
</dbReference>
<feature type="domain" description="Peptidase M24" evidence="1">
    <location>
        <begin position="182"/>
        <end position="383"/>
    </location>
</feature>
<gene>
    <name evidence="3" type="ORF">SAMN05877838_3054</name>
</gene>
<dbReference type="GO" id="GO:0008235">
    <property type="term" value="F:metalloexopeptidase activity"/>
    <property type="evidence" value="ECO:0007669"/>
    <property type="project" value="UniProtKB-ARBA"/>
</dbReference>
<protein>
    <submittedName>
        <fullName evidence="3">Xaa-Pro aminopeptidase</fullName>
    </submittedName>
</protein>
<feature type="domain" description="Creatinase N-terminal" evidence="2">
    <location>
        <begin position="1"/>
        <end position="174"/>
    </location>
</feature>
<evidence type="ECO:0000259" key="1">
    <source>
        <dbReference type="Pfam" id="PF00557"/>
    </source>
</evidence>
<dbReference type="SUPFAM" id="SSF53092">
    <property type="entry name" value="Creatinase/prolidase N-terminal domain"/>
    <property type="match status" value="1"/>
</dbReference>
<dbReference type="PANTHER" id="PTHR46112">
    <property type="entry name" value="AMINOPEPTIDASE"/>
    <property type="match status" value="1"/>
</dbReference>
<reference evidence="4" key="1">
    <citation type="submission" date="2017-08" db="EMBL/GenBank/DDBJ databases">
        <authorList>
            <person name="Varghese N."/>
            <person name="Submissions S."/>
        </authorList>
    </citation>
    <scope>NUCLEOTIDE SEQUENCE [LARGE SCALE GENOMIC DNA]</scope>
    <source>
        <strain evidence="4">KCTC 23107</strain>
    </source>
</reference>
<dbReference type="Gene3D" id="3.40.350.10">
    <property type="entry name" value="Creatinase/prolidase N-terminal domain"/>
    <property type="match status" value="1"/>
</dbReference>
<proteinExistence type="predicted"/>
<dbReference type="PRINTS" id="PR00599">
    <property type="entry name" value="MAPEPTIDASE"/>
</dbReference>
<dbReference type="Pfam" id="PF01321">
    <property type="entry name" value="Creatinase_N"/>
    <property type="match status" value="1"/>
</dbReference>
<sequence length="401" mass="43059">MAEAGLDAIILLSPESFRYATGALPGVATMWRNAGAVAVLIPADETSEEAAVVSDLFARSFRNTSHITDVRESPIWVETTNLEAVDPELPPEEAVATAWHSSGRSEGFQRPETFDPMNCYRHLADILSERGLDRARIGFEASAISASDVGAFQAALGNVVLVDASDLITRLKMVKTAEEIAHLRLAVEIAEGGIRAVQEAIQPGVTRNALAEAWKMSIENHSESKALSGSWEYISVGKNPWGGNAAASPGDLIKVDVGCLVNGYTSDTGRTFVLGTPCERQTRLFDALMDGFVAGSDLLRPGVPLSEVYRATLAGIRAAGFPGYSRGHFGHGLGAGLGSEEWPFISARSDVIFEPGMVMAFECPWYIDGLGGMIIENQLLITDTGHEMMNRLPLDLVRIPV</sequence>
<evidence type="ECO:0000313" key="3">
    <source>
        <dbReference type="EMBL" id="SOE18138.1"/>
    </source>
</evidence>
<name>A0A286IDE0_9HYPH</name>
<dbReference type="InterPro" id="IPR036005">
    <property type="entry name" value="Creatinase/aminopeptidase-like"/>
</dbReference>
<dbReference type="EMBL" id="OCPC01000004">
    <property type="protein sequence ID" value="SOE18138.1"/>
    <property type="molecule type" value="Genomic_DNA"/>
</dbReference>
<accession>A0A286IDE0</accession>
<dbReference type="InterPro" id="IPR050659">
    <property type="entry name" value="Peptidase_M24B"/>
</dbReference>
<evidence type="ECO:0000259" key="2">
    <source>
        <dbReference type="Pfam" id="PF01321"/>
    </source>
</evidence>
<dbReference type="CDD" id="cd01066">
    <property type="entry name" value="APP_MetAP"/>
    <property type="match status" value="1"/>
</dbReference>
<organism evidence="3 4">
    <name type="scientific">Hoeflea halophila</name>
    <dbReference type="NCBI Taxonomy" id="714899"/>
    <lineage>
        <taxon>Bacteria</taxon>
        <taxon>Pseudomonadati</taxon>
        <taxon>Pseudomonadota</taxon>
        <taxon>Alphaproteobacteria</taxon>
        <taxon>Hyphomicrobiales</taxon>
        <taxon>Rhizobiaceae</taxon>
        <taxon>Hoeflea</taxon>
    </lineage>
</organism>
<evidence type="ECO:0000313" key="4">
    <source>
        <dbReference type="Proteomes" id="UP000219465"/>
    </source>
</evidence>
<dbReference type="InterPro" id="IPR000994">
    <property type="entry name" value="Pept_M24"/>
</dbReference>
<dbReference type="Pfam" id="PF00557">
    <property type="entry name" value="Peptidase_M24"/>
    <property type="match status" value="1"/>
</dbReference>
<keyword evidence="3" id="KW-0031">Aminopeptidase</keyword>
<keyword evidence="3" id="KW-0645">Protease</keyword>
<dbReference type="InterPro" id="IPR029149">
    <property type="entry name" value="Creatin/AminoP/Spt16_N"/>
</dbReference>
<keyword evidence="3" id="KW-0378">Hydrolase</keyword>
<dbReference type="PANTHER" id="PTHR46112:SF2">
    <property type="entry name" value="XAA-PRO AMINOPEPTIDASE P-RELATED"/>
    <property type="match status" value="1"/>
</dbReference>
<keyword evidence="4" id="KW-1185">Reference proteome</keyword>
<dbReference type="Proteomes" id="UP000219465">
    <property type="component" value="Unassembled WGS sequence"/>
</dbReference>
<dbReference type="SUPFAM" id="SSF55920">
    <property type="entry name" value="Creatinase/aminopeptidase"/>
    <property type="match status" value="1"/>
</dbReference>
<dbReference type="InterPro" id="IPR001714">
    <property type="entry name" value="Pept_M24_MAP"/>
</dbReference>
<dbReference type="GO" id="GO:0004177">
    <property type="term" value="F:aminopeptidase activity"/>
    <property type="evidence" value="ECO:0007669"/>
    <property type="project" value="UniProtKB-KW"/>
</dbReference>
<dbReference type="AlphaFoldDB" id="A0A286IDE0"/>